<comment type="caution">
    <text evidence="1">The sequence shown here is derived from an EMBL/GenBank/DDBJ whole genome shotgun (WGS) entry which is preliminary data.</text>
</comment>
<dbReference type="Proteomes" id="UP000278222">
    <property type="component" value="Unassembled WGS sequence"/>
</dbReference>
<dbReference type="EMBL" id="RJKX01000013">
    <property type="protein sequence ID" value="ROQ00186.1"/>
    <property type="molecule type" value="Genomic_DNA"/>
</dbReference>
<dbReference type="InterPro" id="IPR004195">
    <property type="entry name" value="Head_decoration_D"/>
</dbReference>
<protein>
    <submittedName>
        <fullName evidence="1">Bacteriophage lambda head decoration protein D</fullName>
    </submittedName>
</protein>
<dbReference type="Pfam" id="PF02924">
    <property type="entry name" value="HDPD"/>
    <property type="match status" value="1"/>
</dbReference>
<evidence type="ECO:0000313" key="1">
    <source>
        <dbReference type="EMBL" id="ROQ00186.1"/>
    </source>
</evidence>
<organism evidence="1 2">
    <name type="scientific">Stella humosa</name>
    <dbReference type="NCBI Taxonomy" id="94"/>
    <lineage>
        <taxon>Bacteria</taxon>
        <taxon>Pseudomonadati</taxon>
        <taxon>Pseudomonadota</taxon>
        <taxon>Alphaproteobacteria</taxon>
        <taxon>Rhodospirillales</taxon>
        <taxon>Stellaceae</taxon>
        <taxon>Stella</taxon>
    </lineage>
</organism>
<sequence>MTAKTLPAAAGDWLKHESDPRFTRERVVLLSSGSARTIPSGTVLGRIATATPATAAAVGGNTGNGAMGAVAVGAGAEPGTYRLRIFAAATDGGTYAVTAPDGRLVGIGRVGSAFAGGGLAFTLADGATDFALGDSFTIAVAAGSGKLVELDPAGTQGTARPAAILVDPVLVPAAGDAAGLALVRGPALVRADGLSWPDDHEPGEVAAGLADLERLGIVARPGA</sequence>
<reference evidence="1 2" key="1">
    <citation type="submission" date="2018-11" db="EMBL/GenBank/DDBJ databases">
        <title>Genomic Encyclopedia of Type Strains, Phase IV (KMG-IV): sequencing the most valuable type-strain genomes for metagenomic binning, comparative biology and taxonomic classification.</title>
        <authorList>
            <person name="Goeker M."/>
        </authorList>
    </citation>
    <scope>NUCLEOTIDE SEQUENCE [LARGE SCALE GENOMIC DNA]</scope>
    <source>
        <strain evidence="1 2">DSM 5900</strain>
    </source>
</reference>
<dbReference type="AlphaFoldDB" id="A0A3N1MG61"/>
<dbReference type="OrthoDB" id="9099687at2"/>
<evidence type="ECO:0000313" key="2">
    <source>
        <dbReference type="Proteomes" id="UP000278222"/>
    </source>
</evidence>
<keyword evidence="2" id="KW-1185">Reference proteome</keyword>
<proteinExistence type="predicted"/>
<gene>
    <name evidence="1" type="ORF">EDC65_1982</name>
</gene>
<name>A0A3N1MG61_9PROT</name>
<accession>A0A3N1MG61</accession>
<dbReference type="RefSeq" id="WP_123689492.1">
    <property type="nucleotide sequence ID" value="NZ_AP019700.1"/>
</dbReference>